<reference evidence="2 3" key="1">
    <citation type="submission" date="2024-04" db="EMBL/GenBank/DDBJ databases">
        <title>draft genome sequnece of Paenibacillus filicis.</title>
        <authorList>
            <person name="Kim D.-U."/>
        </authorList>
    </citation>
    <scope>NUCLEOTIDE SEQUENCE [LARGE SCALE GENOMIC DNA]</scope>
    <source>
        <strain evidence="2 3">KACC14197</strain>
    </source>
</reference>
<accession>A0ABU9DDK9</accession>
<dbReference type="Pfam" id="PF00535">
    <property type="entry name" value="Glycos_transf_2"/>
    <property type="match status" value="1"/>
</dbReference>
<proteinExistence type="predicted"/>
<keyword evidence="2" id="KW-0808">Transferase</keyword>
<comment type="caution">
    <text evidence="2">The sequence shown here is derived from an EMBL/GenBank/DDBJ whole genome shotgun (WGS) entry which is preliminary data.</text>
</comment>
<dbReference type="Proteomes" id="UP001469365">
    <property type="component" value="Unassembled WGS sequence"/>
</dbReference>
<dbReference type="PANTHER" id="PTHR43685">
    <property type="entry name" value="GLYCOSYLTRANSFERASE"/>
    <property type="match status" value="1"/>
</dbReference>
<dbReference type="EC" id="2.4.-.-" evidence="2"/>
<sequence length="320" mass="36831">MATVSVVMPTWNRAGYLKLAIDSVLEQTFRDFELLVLDDGSIDETPQLVNSYDDSRITYYRHPTRLGMAPNWNFGVEHSQGRYVAFLHDDDEWEPDFLQATIQELELEPAASLAFTDHWLMDQDGRLLADETQANTRRWGRETLEPGLHQPFYELAVVSRPIHIVSMIFRRSVLPSLRQGLESGSVIDYWMVVQLAMEARGAFYIPRRLSRYRMHLGSETATGRMRTCPGYIWMFQELLKEPAFAAYRPYLRRKLAGSFISYGAALMEGRRSKEARKAFVQAYAVERTNQKAIGGMLLSCLPGAVFDTVLRLKRRWMEGT</sequence>
<dbReference type="RefSeq" id="WP_341413981.1">
    <property type="nucleotide sequence ID" value="NZ_JBBPCC010000001.1"/>
</dbReference>
<name>A0ABU9DDK9_9BACL</name>
<dbReference type="InterPro" id="IPR029044">
    <property type="entry name" value="Nucleotide-diphossugar_trans"/>
</dbReference>
<dbReference type="CDD" id="cd00761">
    <property type="entry name" value="Glyco_tranf_GTA_type"/>
    <property type="match status" value="1"/>
</dbReference>
<gene>
    <name evidence="2" type="ORF">WMW72_03355</name>
</gene>
<dbReference type="InterPro" id="IPR001173">
    <property type="entry name" value="Glyco_trans_2-like"/>
</dbReference>
<evidence type="ECO:0000259" key="1">
    <source>
        <dbReference type="Pfam" id="PF00535"/>
    </source>
</evidence>
<feature type="domain" description="Glycosyltransferase 2-like" evidence="1">
    <location>
        <begin position="5"/>
        <end position="124"/>
    </location>
</feature>
<evidence type="ECO:0000313" key="3">
    <source>
        <dbReference type="Proteomes" id="UP001469365"/>
    </source>
</evidence>
<protein>
    <submittedName>
        <fullName evidence="2">Glycosyltransferase family 2 protein</fullName>
        <ecNumber evidence="2">2.4.-.-</ecNumber>
    </submittedName>
</protein>
<dbReference type="EMBL" id="JBBPCC010000001">
    <property type="protein sequence ID" value="MEK8126940.1"/>
    <property type="molecule type" value="Genomic_DNA"/>
</dbReference>
<dbReference type="Gene3D" id="3.90.550.10">
    <property type="entry name" value="Spore Coat Polysaccharide Biosynthesis Protein SpsA, Chain A"/>
    <property type="match status" value="1"/>
</dbReference>
<keyword evidence="3" id="KW-1185">Reference proteome</keyword>
<dbReference type="GO" id="GO:0016757">
    <property type="term" value="F:glycosyltransferase activity"/>
    <property type="evidence" value="ECO:0007669"/>
    <property type="project" value="UniProtKB-KW"/>
</dbReference>
<dbReference type="PANTHER" id="PTHR43685:SF2">
    <property type="entry name" value="GLYCOSYLTRANSFERASE 2-LIKE DOMAIN-CONTAINING PROTEIN"/>
    <property type="match status" value="1"/>
</dbReference>
<dbReference type="InterPro" id="IPR050834">
    <property type="entry name" value="Glycosyltransf_2"/>
</dbReference>
<dbReference type="SUPFAM" id="SSF53448">
    <property type="entry name" value="Nucleotide-diphospho-sugar transferases"/>
    <property type="match status" value="1"/>
</dbReference>
<evidence type="ECO:0000313" key="2">
    <source>
        <dbReference type="EMBL" id="MEK8126940.1"/>
    </source>
</evidence>
<keyword evidence="2" id="KW-0328">Glycosyltransferase</keyword>
<organism evidence="2 3">
    <name type="scientific">Paenibacillus filicis</name>
    <dbReference type="NCBI Taxonomy" id="669464"/>
    <lineage>
        <taxon>Bacteria</taxon>
        <taxon>Bacillati</taxon>
        <taxon>Bacillota</taxon>
        <taxon>Bacilli</taxon>
        <taxon>Bacillales</taxon>
        <taxon>Paenibacillaceae</taxon>
        <taxon>Paenibacillus</taxon>
    </lineage>
</organism>